<evidence type="ECO:0000313" key="3">
    <source>
        <dbReference type="Proteomes" id="UP000664859"/>
    </source>
</evidence>
<organism evidence="2 3">
    <name type="scientific">Tribonema minus</name>
    <dbReference type="NCBI Taxonomy" id="303371"/>
    <lineage>
        <taxon>Eukaryota</taxon>
        <taxon>Sar</taxon>
        <taxon>Stramenopiles</taxon>
        <taxon>Ochrophyta</taxon>
        <taxon>PX clade</taxon>
        <taxon>Xanthophyceae</taxon>
        <taxon>Tribonematales</taxon>
        <taxon>Tribonemataceae</taxon>
        <taxon>Tribonema</taxon>
    </lineage>
</organism>
<feature type="compositionally biased region" description="Basic and acidic residues" evidence="1">
    <location>
        <begin position="26"/>
        <end position="38"/>
    </location>
</feature>
<gene>
    <name evidence="2" type="ORF">JKP88DRAFT_353648</name>
</gene>
<evidence type="ECO:0000256" key="1">
    <source>
        <dbReference type="SAM" id="MobiDB-lite"/>
    </source>
</evidence>
<dbReference type="PANTHER" id="PTHR34117">
    <property type="entry name" value="STYLE CELL-CYCLE INHIBITOR 1"/>
    <property type="match status" value="1"/>
</dbReference>
<dbReference type="AlphaFoldDB" id="A0A836CIB7"/>
<feature type="region of interest" description="Disordered" evidence="1">
    <location>
        <begin position="1"/>
        <end position="55"/>
    </location>
</feature>
<dbReference type="InterPro" id="IPR044688">
    <property type="entry name" value="SCI-1-like"/>
</dbReference>
<accession>A0A836CIB7</accession>
<dbReference type="Proteomes" id="UP000664859">
    <property type="component" value="Unassembled WGS sequence"/>
</dbReference>
<protein>
    <submittedName>
        <fullName evidence="2">Uncharacterized protein</fullName>
    </submittedName>
</protein>
<dbReference type="OrthoDB" id="2139939at2759"/>
<evidence type="ECO:0000313" key="2">
    <source>
        <dbReference type="EMBL" id="KAG5187645.1"/>
    </source>
</evidence>
<proteinExistence type="predicted"/>
<name>A0A836CIB7_9STRA</name>
<sequence>MGSHKHKDRKEHKKKDKHKEHRKRDRHESSGSDSEERSSKKRKHSKETEAREATVPSVKLTEDDYFVRVDEFSVWLLDHRRKRFEELSSKDAHKQFAKFCKEWNAGKLEPTYYSGAIPEDKVAAAKKTQHSWGFVKRMTDRDKSTLKAATNSIKTDTAITKASAGGSTACAASHATNMVRPSVAPRGGGEGDTGGSRGHGRGGGLKAVHAAALDEIAPKETGRQAAIDKRRTVGAAMHGAAREREFQRDGLDLPEQDTMGGGGADDFNSFTMEGKEDGVVALGVAAQMSQLSFSILLRVRGCGGIAALELQLVSLLLQVLLLPFVCQRRLTLRNPVALAP</sequence>
<feature type="compositionally biased region" description="Basic residues" evidence="1">
    <location>
        <begin position="1"/>
        <end position="25"/>
    </location>
</feature>
<dbReference type="PANTHER" id="PTHR34117:SF1">
    <property type="entry name" value="STYLE CELL-CYCLE INHIBITOR 1"/>
    <property type="match status" value="1"/>
</dbReference>
<keyword evidence="3" id="KW-1185">Reference proteome</keyword>
<reference evidence="2" key="1">
    <citation type="submission" date="2021-02" db="EMBL/GenBank/DDBJ databases">
        <title>First Annotated Genome of the Yellow-green Alga Tribonema minus.</title>
        <authorList>
            <person name="Mahan K.M."/>
        </authorList>
    </citation>
    <scope>NUCLEOTIDE SEQUENCE</scope>
    <source>
        <strain evidence="2">UTEX B ZZ1240</strain>
    </source>
</reference>
<feature type="region of interest" description="Disordered" evidence="1">
    <location>
        <begin position="180"/>
        <end position="205"/>
    </location>
</feature>
<feature type="compositionally biased region" description="Gly residues" evidence="1">
    <location>
        <begin position="186"/>
        <end position="205"/>
    </location>
</feature>
<dbReference type="EMBL" id="JAFCMP010000086">
    <property type="protein sequence ID" value="KAG5187645.1"/>
    <property type="molecule type" value="Genomic_DNA"/>
</dbReference>
<comment type="caution">
    <text evidence="2">The sequence shown here is derived from an EMBL/GenBank/DDBJ whole genome shotgun (WGS) entry which is preliminary data.</text>
</comment>